<comment type="caution">
    <text evidence="3">The sequence shown here is derived from an EMBL/GenBank/DDBJ whole genome shotgun (WGS) entry which is preliminary data.</text>
</comment>
<name>A0A0J5V8M3_9BACI</name>
<keyword evidence="2" id="KW-0057">Aromatic amino acid biosynthesis</keyword>
<dbReference type="InterPro" id="IPR035959">
    <property type="entry name" value="RutC-like_sf"/>
</dbReference>
<dbReference type="EMBL" id="LQQY01000034">
    <property type="protein sequence ID" value="KZE45595.1"/>
    <property type="molecule type" value="Genomic_DNA"/>
</dbReference>
<dbReference type="Gene3D" id="3.30.1330.40">
    <property type="entry name" value="RutC-like"/>
    <property type="match status" value="1"/>
</dbReference>
<evidence type="ECO:0000256" key="1">
    <source>
        <dbReference type="NCBIfam" id="TIGR01796"/>
    </source>
</evidence>
<gene>
    <name evidence="3" type="ORF">AV649_05305</name>
</gene>
<dbReference type="SUPFAM" id="SSF55298">
    <property type="entry name" value="YjgF-like"/>
    <property type="match status" value="1"/>
</dbReference>
<dbReference type="NCBIfam" id="TIGR01796">
    <property type="entry name" value="CM_mono_aroH"/>
    <property type="match status" value="1"/>
</dbReference>
<sequence length="123" mass="13803">MIRGIRGATTAASNKEQEVLLATKQLLDEMILHNRIMPEKIASVFISATNDIGSVFPAKALRQLEGWTFVPVMCMQELDVEGGLPLCIRVMVHYNTEEPQEGIKHIYKNEAIRLRPDLGTKGR</sequence>
<dbReference type="PIRSF" id="PIRSF005965">
    <property type="entry name" value="Chor_mut_AroH"/>
    <property type="match status" value="1"/>
</dbReference>
<dbReference type="RefSeq" id="WP_048005881.1">
    <property type="nucleotide sequence ID" value="NZ_CAXQIX010000042.1"/>
</dbReference>
<dbReference type="GO" id="GO:0009073">
    <property type="term" value="P:aromatic amino acid family biosynthetic process"/>
    <property type="evidence" value="ECO:0007669"/>
    <property type="project" value="UniProtKB-UniRule"/>
</dbReference>
<dbReference type="OrthoDB" id="9802232at2"/>
<proteinExistence type="predicted"/>
<dbReference type="InterPro" id="IPR008243">
    <property type="entry name" value="Chorismate_mutase_AroH"/>
</dbReference>
<protein>
    <recommendedName>
        <fullName evidence="1 2">chorismate mutase</fullName>
        <ecNumber evidence="1 2">5.4.99.5</ecNumber>
    </recommendedName>
</protein>
<dbReference type="UniPathway" id="UPA00120">
    <property type="reaction ID" value="UER00203"/>
</dbReference>
<dbReference type="AlphaFoldDB" id="A0A0J5V8M3"/>
<dbReference type="Proteomes" id="UP000076510">
    <property type="component" value="Unassembled WGS sequence"/>
</dbReference>
<dbReference type="PATRIC" id="fig|189381.11.peg.4591"/>
<evidence type="ECO:0000313" key="4">
    <source>
        <dbReference type="Proteomes" id="UP000076510"/>
    </source>
</evidence>
<evidence type="ECO:0000256" key="2">
    <source>
        <dbReference type="PROSITE-ProRule" id="PRU00514"/>
    </source>
</evidence>
<dbReference type="Pfam" id="PF07736">
    <property type="entry name" value="CM_1"/>
    <property type="match status" value="1"/>
</dbReference>
<evidence type="ECO:0000313" key="3">
    <source>
        <dbReference type="EMBL" id="KZE45595.1"/>
    </source>
</evidence>
<keyword evidence="2" id="KW-0028">Amino-acid biosynthesis</keyword>
<dbReference type="GO" id="GO:0004106">
    <property type="term" value="F:chorismate mutase activity"/>
    <property type="evidence" value="ECO:0007669"/>
    <property type="project" value="UniProtKB-UniRule"/>
</dbReference>
<dbReference type="PANTHER" id="PTHR21164:SF0">
    <property type="entry name" value="CHORISMATE MUTASE AROH"/>
    <property type="match status" value="1"/>
</dbReference>
<reference evidence="4" key="1">
    <citation type="submission" date="2016-01" db="EMBL/GenBank/DDBJ databases">
        <title>Whole genome sequencing of Bhargavaea cecembensis T14.</title>
        <authorList>
            <person name="Hong K.W."/>
        </authorList>
    </citation>
    <scope>NUCLEOTIDE SEQUENCE [LARGE SCALE GENOMIC DNA]</scope>
    <source>
        <strain evidence="4">M19</strain>
    </source>
</reference>
<keyword evidence="2" id="KW-0413">Isomerase</keyword>
<dbReference type="PANTHER" id="PTHR21164">
    <property type="entry name" value="CHORISMATE MUTASE"/>
    <property type="match status" value="1"/>
</dbReference>
<dbReference type="EC" id="5.4.99.5" evidence="1 2"/>
<dbReference type="GO" id="GO:0008652">
    <property type="term" value="P:amino acid biosynthetic process"/>
    <property type="evidence" value="ECO:0007669"/>
    <property type="project" value="UniProtKB-UniRule"/>
</dbReference>
<accession>A0A0J5V8M3</accession>
<dbReference type="PROSITE" id="PS51167">
    <property type="entry name" value="CHORISMATE_MUT_1"/>
    <property type="match status" value="1"/>
</dbReference>
<organism evidence="3 4">
    <name type="scientific">Rossellomorea marisflavi</name>
    <dbReference type="NCBI Taxonomy" id="189381"/>
    <lineage>
        <taxon>Bacteria</taxon>
        <taxon>Bacillati</taxon>
        <taxon>Bacillota</taxon>
        <taxon>Bacilli</taxon>
        <taxon>Bacillales</taxon>
        <taxon>Bacillaceae</taxon>
        <taxon>Rossellomorea</taxon>
    </lineage>
</organism>
<comment type="catalytic activity">
    <reaction evidence="2">
        <text>chorismate = prephenate</text>
        <dbReference type="Rhea" id="RHEA:13897"/>
        <dbReference type="ChEBI" id="CHEBI:29748"/>
        <dbReference type="ChEBI" id="CHEBI:29934"/>
        <dbReference type="EC" id="5.4.99.5"/>
    </reaction>
</comment>
<dbReference type="GO" id="GO:0046417">
    <property type="term" value="P:chorismate metabolic process"/>
    <property type="evidence" value="ECO:0007669"/>
    <property type="project" value="TreeGrafter"/>
</dbReference>
<dbReference type="CDD" id="cd02185">
    <property type="entry name" value="AroH"/>
    <property type="match status" value="1"/>
</dbReference>